<evidence type="ECO:0000313" key="2">
    <source>
        <dbReference type="Proteomes" id="UP000076078"/>
    </source>
</evidence>
<protein>
    <submittedName>
        <fullName evidence="1">Uncharacterized protein</fullName>
    </submittedName>
</protein>
<sequence length="247" mass="29154">MSGKSNYIQVNKDKRVDVTKLACLSRSKSKEHISLSPNLRIATLRSQNVKKLDKFSNMDDCQVDNSDNLNRVESCHYLEPRKSQDELWIKGRIQNKPVIHKKYCKGVSIMFLKEPYKGFIDHINGFFKYTETLRMPQDFSESNKIDMYSKDMVFMKLYYTFIYLETTINSKTAMIIGSYRIYHSNGLVSQDFCKLHYYRNYQAFNLYLQACRQPNTYKPTFSFVQLLFKDSTHDHNGEPIKLIDTDF</sequence>
<dbReference type="InParanoid" id="A0A152A2J8"/>
<comment type="caution">
    <text evidence="1">The sequence shown here is derived from an EMBL/GenBank/DDBJ whole genome shotgun (WGS) entry which is preliminary data.</text>
</comment>
<keyword evidence="2" id="KW-1185">Reference proteome</keyword>
<dbReference type="EMBL" id="LODT01000015">
    <property type="protein sequence ID" value="KYR00424.1"/>
    <property type="molecule type" value="Genomic_DNA"/>
</dbReference>
<proteinExistence type="predicted"/>
<dbReference type="Proteomes" id="UP000076078">
    <property type="component" value="Unassembled WGS sequence"/>
</dbReference>
<gene>
    <name evidence="1" type="ORF">DLAC_03179</name>
</gene>
<reference evidence="1 2" key="1">
    <citation type="submission" date="2015-12" db="EMBL/GenBank/DDBJ databases">
        <title>Dictyostelia acquired genes for synthesis and detection of signals that induce cell-type specialization by lateral gene transfer from prokaryotes.</title>
        <authorList>
            <person name="Gloeckner G."/>
            <person name="Schaap P."/>
        </authorList>
    </citation>
    <scope>NUCLEOTIDE SEQUENCE [LARGE SCALE GENOMIC DNA]</scope>
    <source>
        <strain evidence="1 2">TK</strain>
    </source>
</reference>
<evidence type="ECO:0000313" key="1">
    <source>
        <dbReference type="EMBL" id="KYR00424.1"/>
    </source>
</evidence>
<organism evidence="1 2">
    <name type="scientific">Tieghemostelium lacteum</name>
    <name type="common">Slime mold</name>
    <name type="synonym">Dictyostelium lacteum</name>
    <dbReference type="NCBI Taxonomy" id="361077"/>
    <lineage>
        <taxon>Eukaryota</taxon>
        <taxon>Amoebozoa</taxon>
        <taxon>Evosea</taxon>
        <taxon>Eumycetozoa</taxon>
        <taxon>Dictyostelia</taxon>
        <taxon>Dictyosteliales</taxon>
        <taxon>Raperosteliaceae</taxon>
        <taxon>Tieghemostelium</taxon>
    </lineage>
</organism>
<accession>A0A152A2J8</accession>
<dbReference type="AlphaFoldDB" id="A0A152A2J8"/>
<name>A0A152A2J8_TIELA</name>